<keyword evidence="3" id="KW-0597">Phosphoprotein</keyword>
<dbReference type="PANTHER" id="PTHR12786">
    <property type="entry name" value="SPLICING FACTOR SF3A-RELATED"/>
    <property type="match status" value="1"/>
</dbReference>
<evidence type="ECO:0000313" key="13">
    <source>
        <dbReference type="WBParaSite" id="MBELARI_LOCUS850"/>
    </source>
</evidence>
<dbReference type="Pfam" id="PF12108">
    <property type="entry name" value="SF3a60_bindingd"/>
    <property type="match status" value="1"/>
</dbReference>
<dbReference type="InterPro" id="IPR051421">
    <property type="entry name" value="RNA_Proc_DNA_Dmg_Regulator"/>
</dbReference>
<dbReference type="GO" id="GO:0000398">
    <property type="term" value="P:mRNA splicing, via spliceosome"/>
    <property type="evidence" value="ECO:0007669"/>
    <property type="project" value="InterPro"/>
</dbReference>
<keyword evidence="9" id="KW-0539">Nucleus</keyword>
<dbReference type="GO" id="GO:0005681">
    <property type="term" value="C:spliceosomal complex"/>
    <property type="evidence" value="ECO:0007669"/>
    <property type="project" value="InterPro"/>
</dbReference>
<dbReference type="WBParaSite" id="MBELARI_LOCUS850">
    <property type="protein sequence ID" value="MBELARI_LOCUS850"/>
    <property type="gene ID" value="MBELARI_LOCUS850"/>
</dbReference>
<name>A0AAF3FPC2_9BILA</name>
<dbReference type="GO" id="GO:0003723">
    <property type="term" value="F:RNA binding"/>
    <property type="evidence" value="ECO:0007669"/>
    <property type="project" value="InterPro"/>
</dbReference>
<feature type="domain" description="Matrin-type" evidence="11">
    <location>
        <begin position="406"/>
        <end position="437"/>
    </location>
</feature>
<sequence length="501" mass="58075">MESILEAQRNRHEERERLIEAMTRETIVEKRSHKALVNSQHRVRSYADRYLASTEELEKMYIDSTQERHKEVEAISGPNEFAEFYARLKTLKDYHKRAGDEPAQCLALDFQQIFTELANPEREEPDMVTFTDEEGYGRFLDLHQCYDKYLNLKGIKRIDYMSYLNLFEKLDTISKSSTKKTGAYKDYVETMKNYLVNFLNRTKPMMDVKDQMDKVAADVERLWEKGGVPGWKEQAHQGAMAPGPAPASIDLSGVKSAEELESYGLERLKGALKVLGLKCGGTLKERADRLYATKNKQLVEHDDSSVKKDNNKESLRNKQLATLEMQVLCLMGLLQEERDATKENVERKQARGGAEESEEEEEVYVEVEEPEVDDSIPYNPKNLPLDWDGKPIPYWLYKLHGLNISYSCEICGNQKYKGPKAFQRHFSEWRHSHSMRCLGIPNTAHFMNITKIAEALALWNKMKKDQELTRWNPELDEEYEDSAGNVVNKRTYEDLKRQGLL</sequence>
<evidence type="ECO:0000259" key="11">
    <source>
        <dbReference type="PROSITE" id="PS50171"/>
    </source>
</evidence>
<feature type="compositionally biased region" description="Basic and acidic residues" evidence="10">
    <location>
        <begin position="340"/>
        <end position="349"/>
    </location>
</feature>
<evidence type="ECO:0000313" key="12">
    <source>
        <dbReference type="Proteomes" id="UP000887575"/>
    </source>
</evidence>
<dbReference type="Pfam" id="PF11931">
    <property type="entry name" value="SF3a60_Prp9_C"/>
    <property type="match status" value="1"/>
</dbReference>
<dbReference type="Pfam" id="PF13297">
    <property type="entry name" value="SDE2_2C"/>
    <property type="match status" value="1"/>
</dbReference>
<protein>
    <recommendedName>
        <fullName evidence="11">Matrin-type domain-containing protein</fullName>
    </recommendedName>
</protein>
<dbReference type="InterPro" id="IPR024598">
    <property type="entry name" value="SF3a60/Prp9_C"/>
</dbReference>
<dbReference type="Pfam" id="PF16837">
    <property type="entry name" value="SF3A3"/>
    <property type="match status" value="1"/>
</dbReference>
<keyword evidence="5" id="KW-0479">Metal-binding</keyword>
<dbReference type="PANTHER" id="PTHR12786:SF2">
    <property type="entry name" value="SPLICING FACTOR 3A SUBUNIT 3"/>
    <property type="match status" value="1"/>
</dbReference>
<dbReference type="InterPro" id="IPR025086">
    <property type="entry name" value="SDE2/SF3A3_SAP"/>
</dbReference>
<evidence type="ECO:0000256" key="10">
    <source>
        <dbReference type="SAM" id="MobiDB-lite"/>
    </source>
</evidence>
<evidence type="ECO:0000256" key="2">
    <source>
        <dbReference type="ARBA" id="ARBA00008776"/>
    </source>
</evidence>
<reference evidence="13" key="1">
    <citation type="submission" date="2024-02" db="UniProtKB">
        <authorList>
            <consortium name="WormBaseParasite"/>
        </authorList>
    </citation>
    <scope>IDENTIFICATION</scope>
</reference>
<proteinExistence type="inferred from homology"/>
<comment type="similarity">
    <text evidence="2">Belongs to the SF3A3 family.</text>
</comment>
<dbReference type="InterPro" id="IPR000690">
    <property type="entry name" value="Matrin/U1-C_Znf_C2H2"/>
</dbReference>
<keyword evidence="12" id="KW-1185">Reference proteome</keyword>
<accession>A0AAF3FPC2</accession>
<keyword evidence="8" id="KW-0508">mRNA splicing</keyword>
<evidence type="ECO:0000256" key="7">
    <source>
        <dbReference type="ARBA" id="ARBA00022833"/>
    </source>
</evidence>
<keyword evidence="7" id="KW-0862">Zinc</keyword>
<keyword evidence="6" id="KW-0863">Zinc-finger</keyword>
<keyword evidence="4" id="KW-0507">mRNA processing</keyword>
<evidence type="ECO:0000256" key="4">
    <source>
        <dbReference type="ARBA" id="ARBA00022664"/>
    </source>
</evidence>
<evidence type="ECO:0000256" key="8">
    <source>
        <dbReference type="ARBA" id="ARBA00023187"/>
    </source>
</evidence>
<dbReference type="Proteomes" id="UP000887575">
    <property type="component" value="Unassembled WGS sequence"/>
</dbReference>
<feature type="region of interest" description="Disordered" evidence="10">
    <location>
        <begin position="340"/>
        <end position="362"/>
    </location>
</feature>
<dbReference type="AlphaFoldDB" id="A0AAF3FPC2"/>
<evidence type="ECO:0000256" key="6">
    <source>
        <dbReference type="ARBA" id="ARBA00022771"/>
    </source>
</evidence>
<evidence type="ECO:0000256" key="1">
    <source>
        <dbReference type="ARBA" id="ARBA00004123"/>
    </source>
</evidence>
<comment type="subcellular location">
    <subcellularLocation>
        <location evidence="1">Nucleus</location>
    </subcellularLocation>
</comment>
<dbReference type="InterPro" id="IPR031774">
    <property type="entry name" value="SF3A3_dom"/>
</dbReference>
<dbReference type="PROSITE" id="PS50171">
    <property type="entry name" value="ZF_MATRIN"/>
    <property type="match status" value="1"/>
</dbReference>
<evidence type="ECO:0000256" key="9">
    <source>
        <dbReference type="ARBA" id="ARBA00023242"/>
    </source>
</evidence>
<evidence type="ECO:0000256" key="3">
    <source>
        <dbReference type="ARBA" id="ARBA00022553"/>
    </source>
</evidence>
<dbReference type="GO" id="GO:0008270">
    <property type="term" value="F:zinc ion binding"/>
    <property type="evidence" value="ECO:0007669"/>
    <property type="project" value="UniProtKB-KW"/>
</dbReference>
<evidence type="ECO:0000256" key="5">
    <source>
        <dbReference type="ARBA" id="ARBA00022723"/>
    </source>
</evidence>
<organism evidence="12 13">
    <name type="scientific">Mesorhabditis belari</name>
    <dbReference type="NCBI Taxonomy" id="2138241"/>
    <lineage>
        <taxon>Eukaryota</taxon>
        <taxon>Metazoa</taxon>
        <taxon>Ecdysozoa</taxon>
        <taxon>Nematoda</taxon>
        <taxon>Chromadorea</taxon>
        <taxon>Rhabditida</taxon>
        <taxon>Rhabditina</taxon>
        <taxon>Rhabditomorpha</taxon>
        <taxon>Rhabditoidea</taxon>
        <taxon>Rhabditidae</taxon>
        <taxon>Mesorhabditinae</taxon>
        <taxon>Mesorhabditis</taxon>
    </lineage>
</organism>
<dbReference type="InterPro" id="IPR021966">
    <property type="entry name" value="SF3a60_bindingd"/>
</dbReference>